<keyword evidence="1" id="KW-0812">Transmembrane</keyword>
<evidence type="ECO:0000256" key="1">
    <source>
        <dbReference type="SAM" id="Phobius"/>
    </source>
</evidence>
<evidence type="ECO:0000313" key="2">
    <source>
        <dbReference type="EMBL" id="SFN76705.1"/>
    </source>
</evidence>
<keyword evidence="1" id="KW-0472">Membrane</keyword>
<keyword evidence="1" id="KW-1133">Transmembrane helix</keyword>
<name>A0A1I5BPN4_9FLAO</name>
<dbReference type="Pfam" id="PF19578">
    <property type="entry name" value="DUF6090"/>
    <property type="match status" value="1"/>
</dbReference>
<protein>
    <submittedName>
        <fullName evidence="2">Uncharacterized protein</fullName>
    </submittedName>
</protein>
<dbReference type="RefSeq" id="WP_092208140.1">
    <property type="nucleotide sequence ID" value="NZ_FOVN01000003.1"/>
</dbReference>
<accession>A0A1I5BPN4</accession>
<gene>
    <name evidence="2" type="ORF">SAMN04487989_103282</name>
</gene>
<dbReference type="Proteomes" id="UP000198705">
    <property type="component" value="Unassembled WGS sequence"/>
</dbReference>
<proteinExistence type="predicted"/>
<reference evidence="3" key="1">
    <citation type="submission" date="2016-10" db="EMBL/GenBank/DDBJ databases">
        <authorList>
            <person name="Varghese N."/>
            <person name="Submissions S."/>
        </authorList>
    </citation>
    <scope>NUCLEOTIDE SEQUENCE [LARGE SCALE GENOMIC DNA]</scope>
    <source>
        <strain evidence="3">DSM 23925</strain>
    </source>
</reference>
<dbReference type="InterPro" id="IPR045749">
    <property type="entry name" value="DUF6090"/>
</dbReference>
<feature type="transmembrane region" description="Helical" evidence="1">
    <location>
        <begin position="21"/>
        <end position="42"/>
    </location>
</feature>
<keyword evidence="3" id="KW-1185">Reference proteome</keyword>
<dbReference type="OrthoDB" id="822214at2"/>
<dbReference type="STRING" id="649333.SAMN04487989_103282"/>
<sequence length="248" mass="29356">MIKFFRKIRRKLLSENKFSKYLLYAIGEIVLVVIGILIALSINNWNSERIANEKMITYLKNIREDLTSDTLAFSSSIDYYKNILESKSRLLSLTQYQNISTDSLSYIIIPEYDYNAVNTSTFTKITNLGLSEISKNDSLSKKIYNYYTNYIQHFNAVINWEVECTRIEGNYWWYGQNEYEINVVNTFPKFQDESENRQNLIKLITSPKGRNYLTIEYYRKQAVLETYRGMKKFAIELIDEIEQELTVK</sequence>
<evidence type="ECO:0000313" key="3">
    <source>
        <dbReference type="Proteomes" id="UP000198705"/>
    </source>
</evidence>
<organism evidence="2 3">
    <name type="scientific">Bizionia echini</name>
    <dbReference type="NCBI Taxonomy" id="649333"/>
    <lineage>
        <taxon>Bacteria</taxon>
        <taxon>Pseudomonadati</taxon>
        <taxon>Bacteroidota</taxon>
        <taxon>Flavobacteriia</taxon>
        <taxon>Flavobacteriales</taxon>
        <taxon>Flavobacteriaceae</taxon>
        <taxon>Bizionia</taxon>
    </lineage>
</organism>
<dbReference type="AlphaFoldDB" id="A0A1I5BPN4"/>
<dbReference type="EMBL" id="FOVN01000003">
    <property type="protein sequence ID" value="SFN76705.1"/>
    <property type="molecule type" value="Genomic_DNA"/>
</dbReference>